<evidence type="ECO:0000313" key="1">
    <source>
        <dbReference type="EMBL" id="QPQ90819.1"/>
    </source>
</evidence>
<sequence>MYADDFDGENDVANLDELIEFLDRRPAFNANNFTLTFEEDGFPQLNIFLKNEIAVVYYMDAGENFVSRGKSQEDAVETFYENKLGGEVKLAKSCVVGKDEAIEAAKQFFSTKKRPDVLSWDEL</sequence>
<reference evidence="1 3" key="1">
    <citation type="submission" date="2020-12" db="EMBL/GenBank/DDBJ databases">
        <title>FDA dAtabase for Regulatory Grade micrObial Sequences (FDA-ARGOS): Supporting development and validation of Infectious Disease Dx tests.</title>
        <authorList>
            <person name="Minogue T."/>
            <person name="Wolcott M."/>
            <person name="Wasieloski L."/>
            <person name="Aguilar W."/>
            <person name="Moore D."/>
            <person name="Jaissle J."/>
            <person name="Tallon L."/>
            <person name="Sadzewicz L."/>
            <person name="Zhao X."/>
            <person name="Boylan J."/>
            <person name="Ott S."/>
            <person name="Bowen H."/>
            <person name="Vavikolanu K."/>
            <person name="Mehta A."/>
            <person name="Aluvathingal J."/>
            <person name="Nadendla S."/>
            <person name="Yan Y."/>
            <person name="Sichtig H."/>
        </authorList>
    </citation>
    <scope>NUCLEOTIDE SEQUENCE [LARGE SCALE GENOMIC DNA]</scope>
    <source>
        <strain evidence="1 3">FDAARGOS_949</strain>
    </source>
</reference>
<keyword evidence="4" id="KW-1185">Reference proteome</keyword>
<proteinExistence type="predicted"/>
<dbReference type="Proteomes" id="UP000594892">
    <property type="component" value="Chromosome 1"/>
</dbReference>
<protein>
    <submittedName>
        <fullName evidence="2">Imm1 family immunity protein</fullName>
    </submittedName>
</protein>
<dbReference type="EMBL" id="CP065600">
    <property type="protein sequence ID" value="QPQ90819.1"/>
    <property type="molecule type" value="Genomic_DNA"/>
</dbReference>
<reference evidence="2" key="2">
    <citation type="submission" date="2022-06" db="EMBL/GenBank/DDBJ databases">
        <title>Draft genome sequence of Burkholderia glumae strain GR20004 isolated from rice panicle showing bacterial panicle blight.</title>
        <authorList>
            <person name="Choi S.Y."/>
            <person name="Lee Y.H."/>
        </authorList>
    </citation>
    <scope>NUCLEOTIDE SEQUENCE</scope>
    <source>
        <strain evidence="2">GR20004</strain>
    </source>
</reference>
<evidence type="ECO:0000313" key="3">
    <source>
        <dbReference type="Proteomes" id="UP000594892"/>
    </source>
</evidence>
<organism evidence="1 3">
    <name type="scientific">Burkholderia glumae</name>
    <name type="common">Pseudomonas glumae</name>
    <dbReference type="NCBI Taxonomy" id="337"/>
    <lineage>
        <taxon>Bacteria</taxon>
        <taxon>Pseudomonadati</taxon>
        <taxon>Pseudomonadota</taxon>
        <taxon>Betaproteobacteria</taxon>
        <taxon>Burkholderiales</taxon>
        <taxon>Burkholderiaceae</taxon>
        <taxon>Burkholderia</taxon>
    </lineage>
</organism>
<gene>
    <name evidence="1" type="ORF">I6H06_03535</name>
    <name evidence="2" type="ORF">NFI99_01230</name>
</gene>
<dbReference type="GeneID" id="45693486"/>
<dbReference type="Pfam" id="PF14430">
    <property type="entry name" value="Imm1"/>
    <property type="match status" value="1"/>
</dbReference>
<accession>A0AAQ0BQL0</accession>
<evidence type="ECO:0000313" key="2">
    <source>
        <dbReference type="EMBL" id="USS43141.1"/>
    </source>
</evidence>
<dbReference type="RefSeq" id="WP_035979791.1">
    <property type="nucleotide sequence ID" value="NZ_CP021075.1"/>
</dbReference>
<dbReference type="AlphaFoldDB" id="A0AAQ0BQL0"/>
<dbReference type="EMBL" id="CP099583">
    <property type="protein sequence ID" value="USS43141.1"/>
    <property type="molecule type" value="Genomic_DNA"/>
</dbReference>
<dbReference type="InterPro" id="IPR025680">
    <property type="entry name" value="DddI"/>
</dbReference>
<name>A0AAQ0BQL0_BURGL</name>
<dbReference type="Proteomes" id="UP001056386">
    <property type="component" value="Chromosome 2"/>
</dbReference>
<evidence type="ECO:0000313" key="4">
    <source>
        <dbReference type="Proteomes" id="UP001056386"/>
    </source>
</evidence>